<gene>
    <name evidence="4" type="ORF">ADINL_0199</name>
</gene>
<feature type="domain" description="Tim44-like" evidence="3">
    <location>
        <begin position="158"/>
        <end position="289"/>
    </location>
</feature>
<comment type="caution">
    <text evidence="4">The sequence shown here is derived from an EMBL/GenBank/DDBJ whole genome shotgun (WGS) entry which is preliminary data.</text>
</comment>
<dbReference type="PANTHER" id="PTHR41542:SF1">
    <property type="entry name" value="BLL5807 PROTEIN"/>
    <property type="match status" value="1"/>
</dbReference>
<feature type="region of interest" description="Disordered" evidence="1">
    <location>
        <begin position="31"/>
        <end position="65"/>
    </location>
</feature>
<evidence type="ECO:0000256" key="1">
    <source>
        <dbReference type="SAM" id="MobiDB-lite"/>
    </source>
</evidence>
<accession>A0A063Y4Q8</accession>
<proteinExistence type="predicted"/>
<evidence type="ECO:0000313" key="5">
    <source>
        <dbReference type="Proteomes" id="UP000027318"/>
    </source>
</evidence>
<dbReference type="PATRIC" id="fig|267850.7.peg.196"/>
<dbReference type="AlphaFoldDB" id="A0A063Y4Q8"/>
<dbReference type="PANTHER" id="PTHR41542">
    <property type="entry name" value="BLL5807 PROTEIN"/>
    <property type="match status" value="1"/>
</dbReference>
<dbReference type="STRING" id="267850.ADINL_0199"/>
<dbReference type="OrthoDB" id="5298777at2"/>
<name>A0A063Y4Q8_9GAMM</name>
<dbReference type="Proteomes" id="UP000027318">
    <property type="component" value="Unassembled WGS sequence"/>
</dbReference>
<dbReference type="Pfam" id="PF04280">
    <property type="entry name" value="Tim44"/>
    <property type="match status" value="1"/>
</dbReference>
<protein>
    <recommendedName>
        <fullName evidence="3">Tim44-like domain-containing protein</fullName>
    </recommendedName>
</protein>
<dbReference type="InterPro" id="IPR007379">
    <property type="entry name" value="Tim44-like_dom"/>
</dbReference>
<dbReference type="EMBL" id="JMSZ01000006">
    <property type="protein sequence ID" value="KDE41318.1"/>
    <property type="molecule type" value="Genomic_DNA"/>
</dbReference>
<dbReference type="RefSeq" id="WP_036542741.1">
    <property type="nucleotide sequence ID" value="NZ_JMSZ01000006.1"/>
</dbReference>
<keyword evidence="2" id="KW-0812">Transmembrane</keyword>
<evidence type="ECO:0000259" key="3">
    <source>
        <dbReference type="SMART" id="SM00978"/>
    </source>
</evidence>
<dbReference type="InterPro" id="IPR032710">
    <property type="entry name" value="NTF2-like_dom_sf"/>
</dbReference>
<sequence length="291" mass="31958">MRRFTLPVITLLIGLFLLPLEAEARRFGGGMSGGQSYATPQRQAPAPAQQRQQQRQDGAQANQAARPGMGGLMGGLLAGGLLAALFMGGAFEGIQLMDILLFALFGFLIFKLIKGFRSQPANARAAYAGSGESGAFKTQHADLSRSGFMPQPPVSGLASGYMAQPLSFPEWFDKDAFLAAAGEHFTHLQHVWDRQDWDEIATYTSAEMLELLKQQRAGLAHEQHTEVVSVMAEVVNFIDNQSHVIASINFYGWLREDETGETTEFSEIWHLRRDMGEQPGNWIIVGIEQSA</sequence>
<evidence type="ECO:0000256" key="2">
    <source>
        <dbReference type="SAM" id="Phobius"/>
    </source>
</evidence>
<evidence type="ECO:0000313" key="4">
    <source>
        <dbReference type="EMBL" id="KDE41318.1"/>
    </source>
</evidence>
<reference evidence="4 5" key="1">
    <citation type="journal article" date="2005" name="Int. J. Syst. Evol. Microbiol.">
        <title>Nitrincola lacisaponensis gen. nov., sp. nov., a novel alkaliphilic bacterium isolated from an alkaline, saline lake.</title>
        <authorList>
            <person name="Dimitriu P.A."/>
            <person name="Shukla S.K."/>
            <person name="Conradt J."/>
            <person name="Marquez M.C."/>
            <person name="Ventosa A."/>
            <person name="Maglia A."/>
            <person name="Peyton B.M."/>
            <person name="Pinkart H.C."/>
            <person name="Mormile M.R."/>
        </authorList>
    </citation>
    <scope>NUCLEOTIDE SEQUENCE [LARGE SCALE GENOMIC DNA]</scope>
    <source>
        <strain evidence="4 5">4CA</strain>
    </source>
</reference>
<dbReference type="SMART" id="SM00978">
    <property type="entry name" value="Tim44"/>
    <property type="match status" value="1"/>
</dbReference>
<keyword evidence="2" id="KW-1133">Transmembrane helix</keyword>
<feature type="transmembrane region" description="Helical" evidence="2">
    <location>
        <begin position="77"/>
        <end position="110"/>
    </location>
</feature>
<keyword evidence="2" id="KW-0472">Membrane</keyword>
<keyword evidence="5" id="KW-1185">Reference proteome</keyword>
<organism evidence="4 5">
    <name type="scientific">Nitrincola lacisaponensis</name>
    <dbReference type="NCBI Taxonomy" id="267850"/>
    <lineage>
        <taxon>Bacteria</taxon>
        <taxon>Pseudomonadati</taxon>
        <taxon>Pseudomonadota</taxon>
        <taxon>Gammaproteobacteria</taxon>
        <taxon>Oceanospirillales</taxon>
        <taxon>Oceanospirillaceae</taxon>
        <taxon>Nitrincola</taxon>
    </lineage>
</organism>
<feature type="compositionally biased region" description="Low complexity" evidence="1">
    <location>
        <begin position="38"/>
        <end position="65"/>
    </location>
</feature>
<dbReference type="SUPFAM" id="SSF54427">
    <property type="entry name" value="NTF2-like"/>
    <property type="match status" value="1"/>
</dbReference>